<keyword evidence="1" id="KW-1133">Transmembrane helix</keyword>
<evidence type="ECO:0000256" key="1">
    <source>
        <dbReference type="SAM" id="Phobius"/>
    </source>
</evidence>
<keyword evidence="1" id="KW-0472">Membrane</keyword>
<name>A0A0F9I2R3_9ZZZZ</name>
<reference evidence="2" key="1">
    <citation type="journal article" date="2015" name="Nature">
        <title>Complex archaea that bridge the gap between prokaryotes and eukaryotes.</title>
        <authorList>
            <person name="Spang A."/>
            <person name="Saw J.H."/>
            <person name="Jorgensen S.L."/>
            <person name="Zaremba-Niedzwiedzka K."/>
            <person name="Martijn J."/>
            <person name="Lind A.E."/>
            <person name="van Eijk R."/>
            <person name="Schleper C."/>
            <person name="Guy L."/>
            <person name="Ettema T.J."/>
        </authorList>
    </citation>
    <scope>NUCLEOTIDE SEQUENCE</scope>
</reference>
<protein>
    <submittedName>
        <fullName evidence="2">Uncharacterized protein</fullName>
    </submittedName>
</protein>
<evidence type="ECO:0000313" key="2">
    <source>
        <dbReference type="EMBL" id="KKM21822.1"/>
    </source>
</evidence>
<sequence>MKIDRKRKMRPKKNFSDFVIRNRIIVISLLIIAPLFFGYEITRVKVSADFSKYLRLDDPLVKEYNRISEIFAGKSLVQGDVCRGPGL</sequence>
<comment type="caution">
    <text evidence="2">The sequence shown here is derived from an EMBL/GenBank/DDBJ whole genome shotgun (WGS) entry which is preliminary data.</text>
</comment>
<feature type="transmembrane region" description="Helical" evidence="1">
    <location>
        <begin position="20"/>
        <end position="39"/>
    </location>
</feature>
<accession>A0A0F9I2R3</accession>
<dbReference type="EMBL" id="LAZR01013469">
    <property type="protein sequence ID" value="KKM21822.1"/>
    <property type="molecule type" value="Genomic_DNA"/>
</dbReference>
<gene>
    <name evidence="2" type="ORF">LCGC14_1631580</name>
</gene>
<proteinExistence type="predicted"/>
<dbReference type="AlphaFoldDB" id="A0A0F9I2R3"/>
<keyword evidence="1" id="KW-0812">Transmembrane</keyword>
<organism evidence="2">
    <name type="scientific">marine sediment metagenome</name>
    <dbReference type="NCBI Taxonomy" id="412755"/>
    <lineage>
        <taxon>unclassified sequences</taxon>
        <taxon>metagenomes</taxon>
        <taxon>ecological metagenomes</taxon>
    </lineage>
</organism>